<feature type="region of interest" description="Disordered" evidence="1">
    <location>
        <begin position="1"/>
        <end position="39"/>
    </location>
</feature>
<evidence type="ECO:0000256" key="1">
    <source>
        <dbReference type="SAM" id="MobiDB-lite"/>
    </source>
</evidence>
<reference evidence="2" key="1">
    <citation type="journal article" date="2020" name="mSystems">
        <title>Genome- and Community-Level Interaction Insights into Carbon Utilization and Element Cycling Functions of Hydrothermarchaeota in Hydrothermal Sediment.</title>
        <authorList>
            <person name="Zhou Z."/>
            <person name="Liu Y."/>
            <person name="Xu W."/>
            <person name="Pan J."/>
            <person name="Luo Z.H."/>
            <person name="Li M."/>
        </authorList>
    </citation>
    <scope>NUCLEOTIDE SEQUENCE [LARGE SCALE GENOMIC DNA]</scope>
    <source>
        <strain evidence="2">SpSt-418</strain>
    </source>
</reference>
<dbReference type="AlphaFoldDB" id="A0A7C3KBR0"/>
<gene>
    <name evidence="2" type="ORF">ENR64_01505</name>
</gene>
<feature type="region of interest" description="Disordered" evidence="1">
    <location>
        <begin position="202"/>
        <end position="282"/>
    </location>
</feature>
<accession>A0A7C3KBR0</accession>
<evidence type="ECO:0000313" key="2">
    <source>
        <dbReference type="EMBL" id="HFM96443.1"/>
    </source>
</evidence>
<name>A0A7C3KBR0_9CYAN</name>
<protein>
    <submittedName>
        <fullName evidence="2">Uncharacterized protein</fullName>
    </submittedName>
</protein>
<comment type="caution">
    <text evidence="2">The sequence shown here is derived from an EMBL/GenBank/DDBJ whole genome shotgun (WGS) entry which is preliminary data.</text>
</comment>
<feature type="compositionally biased region" description="Pro residues" evidence="1">
    <location>
        <begin position="239"/>
        <end position="265"/>
    </location>
</feature>
<feature type="region of interest" description="Disordered" evidence="1">
    <location>
        <begin position="385"/>
        <end position="405"/>
    </location>
</feature>
<feature type="compositionally biased region" description="Polar residues" evidence="1">
    <location>
        <begin position="21"/>
        <end position="33"/>
    </location>
</feature>
<feature type="compositionally biased region" description="Pro residues" evidence="1">
    <location>
        <begin position="202"/>
        <end position="214"/>
    </location>
</feature>
<dbReference type="EMBL" id="DSRU01000022">
    <property type="protein sequence ID" value="HFM96443.1"/>
    <property type="molecule type" value="Genomic_DNA"/>
</dbReference>
<organism evidence="2">
    <name type="scientific">Oscillatoriales cyanobacterium SpSt-418</name>
    <dbReference type="NCBI Taxonomy" id="2282169"/>
    <lineage>
        <taxon>Bacteria</taxon>
        <taxon>Bacillati</taxon>
        <taxon>Cyanobacteriota</taxon>
        <taxon>Cyanophyceae</taxon>
        <taxon>Oscillatoriophycideae</taxon>
        <taxon>Oscillatoriales</taxon>
    </lineage>
</organism>
<proteinExistence type="predicted"/>
<sequence length="405" mass="44026">MPLFHRHSAMPSDLPPDSESLEQPNRSPATSDNLDFPPDAEWLDTSVSEFPGTRQPIPAIAPDAPVRNSTIKVLRATIRVLENWVYRLETAPERTARRDPNQPDFTTLGQQTEDLVTTAGEAAKEVATTVSDRVSPRWRKLQDWWLDLLTTIRVWLPDAVNEQVPDNVLTGVLALGLVVVIWGISGLLSTAPKATEIAVRPSPTPIVSPQPSPIASPELALPNTQTEQERSPDLTAPVEPTPAPTVSPTPTPQAAPIPAPTPSPEPQVIATPTPVPTPTPAPLKLTPEQTLIARIQNDIVAASDADTNDLIETVSANFRVSLLRVNLNQGWYNLNRNQQDKFANDLLQRATQLSFVKLEILAPNDTLVARNPVVGNEMVILKRTNSSPTKPDLAEPASQAELSPV</sequence>